<name>A0A9P6L5D3_9AGAM</name>
<dbReference type="InterPro" id="IPR000873">
    <property type="entry name" value="AMP-dep_synth/lig_dom"/>
</dbReference>
<dbReference type="Pfam" id="PF07993">
    <property type="entry name" value="NAD_binding_4"/>
    <property type="match status" value="1"/>
</dbReference>
<feature type="domain" description="AMP-dependent synthetase/ligase" evidence="4">
    <location>
        <begin position="114"/>
        <end position="388"/>
    </location>
</feature>
<dbReference type="Gene3D" id="3.40.50.12780">
    <property type="entry name" value="N-terminal domain of ligase-like"/>
    <property type="match status" value="1"/>
</dbReference>
<dbReference type="Pfam" id="PF00501">
    <property type="entry name" value="AMP-binding"/>
    <property type="match status" value="1"/>
</dbReference>
<proteinExistence type="predicted"/>
<evidence type="ECO:0000313" key="7">
    <source>
        <dbReference type="Proteomes" id="UP000736335"/>
    </source>
</evidence>
<feature type="region of interest" description="Disordered" evidence="3">
    <location>
        <begin position="1"/>
        <end position="27"/>
    </location>
</feature>
<dbReference type="PANTHER" id="PTHR43439:SF2">
    <property type="entry name" value="ENZYME, PUTATIVE (JCVI)-RELATED"/>
    <property type="match status" value="1"/>
</dbReference>
<keyword evidence="1" id="KW-0596">Phosphopantetheine</keyword>
<dbReference type="InterPro" id="IPR013120">
    <property type="entry name" value="FAR_NAD-bd"/>
</dbReference>
<dbReference type="Pfam" id="PF23562">
    <property type="entry name" value="AMP-binding_C_3"/>
    <property type="match status" value="2"/>
</dbReference>
<dbReference type="AlphaFoldDB" id="A0A9P6L5D3"/>
<keyword evidence="7" id="KW-1185">Reference proteome</keyword>
<comment type="caution">
    <text evidence="6">The sequence shown here is derived from an EMBL/GenBank/DDBJ whole genome shotgun (WGS) entry which is preliminary data.</text>
</comment>
<evidence type="ECO:0000313" key="6">
    <source>
        <dbReference type="EMBL" id="KAF9783376.1"/>
    </source>
</evidence>
<dbReference type="InterPro" id="IPR042099">
    <property type="entry name" value="ANL_N_sf"/>
</dbReference>
<gene>
    <name evidence="6" type="ORF">BJ322DRAFT_1008195</name>
</gene>
<dbReference type="InterPro" id="IPR036291">
    <property type="entry name" value="NAD(P)-bd_dom_sf"/>
</dbReference>
<evidence type="ECO:0000256" key="1">
    <source>
        <dbReference type="ARBA" id="ARBA00022450"/>
    </source>
</evidence>
<evidence type="ECO:0000259" key="4">
    <source>
        <dbReference type="Pfam" id="PF00501"/>
    </source>
</evidence>
<dbReference type="OrthoDB" id="429813at2759"/>
<protein>
    <recommendedName>
        <fullName evidence="8">Acetyl-CoA synthetase-like protein</fullName>
    </recommendedName>
</protein>
<dbReference type="EMBL" id="WIUZ02000010">
    <property type="protein sequence ID" value="KAF9783376.1"/>
    <property type="molecule type" value="Genomic_DNA"/>
</dbReference>
<evidence type="ECO:0008006" key="8">
    <source>
        <dbReference type="Google" id="ProtNLM"/>
    </source>
</evidence>
<evidence type="ECO:0000259" key="5">
    <source>
        <dbReference type="Pfam" id="PF07993"/>
    </source>
</evidence>
<accession>A0A9P6L5D3</accession>
<dbReference type="Gene3D" id="3.40.50.720">
    <property type="entry name" value="NAD(P)-binding Rossmann-like Domain"/>
    <property type="match status" value="1"/>
</dbReference>
<sequence>MITTANDPRYSIPPPTPPCTQGIGSRTFKPPTLDGSIPFPELYDWQYHHSPDHPVFVFDDPSTSGPDDIRDYRWKTVVPVIHRTGRRILSLLNLTLPLNPERLPVIAVLAAADTFTYLTVNLSVLRIGATLFPISPRNSAPAIAHLLQTTGVTAILVGGEPSLNRLASAAFNIIRNSGGVPPTAAQMPTFGDMFLACSDGAIDTEEFLPPLGWRRHDVAGLIVHSSGSTSTSWPKPVYWSYRALTLMAAFPYYSEQDFCGLRCSFHCVPMFHGLGTIAALWSMSCGMVITSFRPQTPAILPIPSSILEGFSKTGSDVAFAIPALIEAWSESPRSVQGLKRLKALYYGGGPLNKSVGDYLSAEKVQLMCLYASSELSVVSALPKRAHPDWEYFTLAPYIDAHLVPHGSGTYELIVTPNPGHLPAVLNTCVAGVHSYASDDLLVPHPTLEGYWKFYGRADDQIIHSTGEKTNPSPLEAILTKDPRIRAAVMFGQGKFNAGVIIDPVPEFKFDSYDKQKLAEFRNLIWDSVNRANEYAPQHSRLFKEARSHPSCFSWIHTDQKPHQMILVSKEDKPFAHSAKGSPRRKVIIADYEAEIEELYETVEDVSVNGSDYPTTWSLEESIAYVRTVVHGVMMTTLGDDDDIFVHGCDSLQATWIRKIISNGLRSCTRVNTRNIPSVFVYDNPTVNAMGEFVANLVSPMEMAKTVRSEVEKMFALVEKYSSDFPKYTPPAVLNKRGGGDVILITGTTGSIGASTLAELLDSQKVEKVYALNRRKGLPLAIRQELAFTSQGLAGDLVLSEKLVMLEGDLGRPCLGLEVSTQREIRDSLTHIIHIAWRVDFNLTLLSFETYIADLRRLIDFSLSCRTPEPPRFLFVSSIAAVFRLKNPSPILERAVPAAAAVGSGYGESKWVAEALLIEAAARTPLRVVIVRSGQLSGGLNGYWNSSEWFPSMIQSAPSVKCLPVTSWERTVSFVPLDVAAKAIADMRDSPTQILHLAHPSPVPWNSVIQQTADILSVQLVHYRDWVSRLERVNDNVDRNEPPVALRLLDFFQKSNLDGSLESPCVSSEIMGLPRLSMTRSIEYLPRLGEMRGIVGEVGKWLKYWNMP</sequence>
<dbReference type="Proteomes" id="UP000736335">
    <property type="component" value="Unassembled WGS sequence"/>
</dbReference>
<evidence type="ECO:0000256" key="3">
    <source>
        <dbReference type="SAM" id="MobiDB-lite"/>
    </source>
</evidence>
<dbReference type="SUPFAM" id="SSF51735">
    <property type="entry name" value="NAD(P)-binding Rossmann-fold domains"/>
    <property type="match status" value="1"/>
</dbReference>
<dbReference type="SUPFAM" id="SSF56801">
    <property type="entry name" value="Acetyl-CoA synthetase-like"/>
    <property type="match status" value="1"/>
</dbReference>
<dbReference type="PANTHER" id="PTHR43439">
    <property type="entry name" value="PHENYLACETATE-COENZYME A LIGASE"/>
    <property type="match status" value="1"/>
</dbReference>
<evidence type="ECO:0000256" key="2">
    <source>
        <dbReference type="ARBA" id="ARBA00022553"/>
    </source>
</evidence>
<keyword evidence="2" id="KW-0597">Phosphoprotein</keyword>
<dbReference type="InterPro" id="IPR051414">
    <property type="entry name" value="Adenylate-forming_Reductase"/>
</dbReference>
<organism evidence="6 7">
    <name type="scientific">Thelephora terrestris</name>
    <dbReference type="NCBI Taxonomy" id="56493"/>
    <lineage>
        <taxon>Eukaryota</taxon>
        <taxon>Fungi</taxon>
        <taxon>Dikarya</taxon>
        <taxon>Basidiomycota</taxon>
        <taxon>Agaricomycotina</taxon>
        <taxon>Agaricomycetes</taxon>
        <taxon>Thelephorales</taxon>
        <taxon>Thelephoraceae</taxon>
        <taxon>Thelephora</taxon>
    </lineage>
</organism>
<feature type="domain" description="Thioester reductase (TE)" evidence="5">
    <location>
        <begin position="744"/>
        <end position="983"/>
    </location>
</feature>
<reference evidence="6" key="1">
    <citation type="journal article" date="2020" name="Nat. Commun.">
        <title>Large-scale genome sequencing of mycorrhizal fungi provides insights into the early evolution of symbiotic traits.</title>
        <authorList>
            <person name="Miyauchi S."/>
            <person name="Kiss E."/>
            <person name="Kuo A."/>
            <person name="Drula E."/>
            <person name="Kohler A."/>
            <person name="Sanchez-Garcia M."/>
            <person name="Morin E."/>
            <person name="Andreopoulos B."/>
            <person name="Barry K.W."/>
            <person name="Bonito G."/>
            <person name="Buee M."/>
            <person name="Carver A."/>
            <person name="Chen C."/>
            <person name="Cichocki N."/>
            <person name="Clum A."/>
            <person name="Culley D."/>
            <person name="Crous P.W."/>
            <person name="Fauchery L."/>
            <person name="Girlanda M."/>
            <person name="Hayes R.D."/>
            <person name="Keri Z."/>
            <person name="LaButti K."/>
            <person name="Lipzen A."/>
            <person name="Lombard V."/>
            <person name="Magnuson J."/>
            <person name="Maillard F."/>
            <person name="Murat C."/>
            <person name="Nolan M."/>
            <person name="Ohm R.A."/>
            <person name="Pangilinan J."/>
            <person name="Pereira M.F."/>
            <person name="Perotto S."/>
            <person name="Peter M."/>
            <person name="Pfister S."/>
            <person name="Riley R."/>
            <person name="Sitrit Y."/>
            <person name="Stielow J.B."/>
            <person name="Szollosi G."/>
            <person name="Zifcakova L."/>
            <person name="Stursova M."/>
            <person name="Spatafora J.W."/>
            <person name="Tedersoo L."/>
            <person name="Vaario L.M."/>
            <person name="Yamada A."/>
            <person name="Yan M."/>
            <person name="Wang P."/>
            <person name="Xu J."/>
            <person name="Bruns T."/>
            <person name="Baldrian P."/>
            <person name="Vilgalys R."/>
            <person name="Dunand C."/>
            <person name="Henrissat B."/>
            <person name="Grigoriev I.V."/>
            <person name="Hibbett D."/>
            <person name="Nagy L.G."/>
            <person name="Martin F.M."/>
        </authorList>
    </citation>
    <scope>NUCLEOTIDE SEQUENCE</scope>
    <source>
        <strain evidence="6">UH-Tt-Lm1</strain>
    </source>
</reference>
<reference evidence="6" key="2">
    <citation type="submission" date="2020-11" db="EMBL/GenBank/DDBJ databases">
        <authorList>
            <consortium name="DOE Joint Genome Institute"/>
            <person name="Kuo A."/>
            <person name="Miyauchi S."/>
            <person name="Kiss E."/>
            <person name="Drula E."/>
            <person name="Kohler A."/>
            <person name="Sanchez-Garcia M."/>
            <person name="Andreopoulos B."/>
            <person name="Barry K.W."/>
            <person name="Bonito G."/>
            <person name="Buee M."/>
            <person name="Carver A."/>
            <person name="Chen C."/>
            <person name="Cichocki N."/>
            <person name="Clum A."/>
            <person name="Culley D."/>
            <person name="Crous P.W."/>
            <person name="Fauchery L."/>
            <person name="Girlanda M."/>
            <person name="Hayes R."/>
            <person name="Keri Z."/>
            <person name="Labutti K."/>
            <person name="Lipzen A."/>
            <person name="Lombard V."/>
            <person name="Magnuson J."/>
            <person name="Maillard F."/>
            <person name="Morin E."/>
            <person name="Murat C."/>
            <person name="Nolan M."/>
            <person name="Ohm R."/>
            <person name="Pangilinan J."/>
            <person name="Pereira M."/>
            <person name="Perotto S."/>
            <person name="Peter M."/>
            <person name="Riley R."/>
            <person name="Sitrit Y."/>
            <person name="Stielow B."/>
            <person name="Szollosi G."/>
            <person name="Zifcakova L."/>
            <person name="Stursova M."/>
            <person name="Spatafora J.W."/>
            <person name="Tedersoo L."/>
            <person name="Vaario L.-M."/>
            <person name="Yamada A."/>
            <person name="Yan M."/>
            <person name="Wang P."/>
            <person name="Xu J."/>
            <person name="Bruns T."/>
            <person name="Baldrian P."/>
            <person name="Vilgalys R."/>
            <person name="Henrissat B."/>
            <person name="Grigoriev I.V."/>
            <person name="Hibbett D."/>
            <person name="Nagy L.G."/>
            <person name="Martin F.M."/>
        </authorList>
    </citation>
    <scope>NUCLEOTIDE SEQUENCE</scope>
    <source>
        <strain evidence="6">UH-Tt-Lm1</strain>
    </source>
</reference>